<dbReference type="EMBL" id="LAZR01025977">
    <property type="protein sequence ID" value="KKL70168.1"/>
    <property type="molecule type" value="Genomic_DNA"/>
</dbReference>
<protein>
    <submittedName>
        <fullName evidence="1">Uncharacterized protein</fullName>
    </submittedName>
</protein>
<dbReference type="AlphaFoldDB" id="A0A0F9E7Z4"/>
<proteinExistence type="predicted"/>
<evidence type="ECO:0000313" key="1">
    <source>
        <dbReference type="EMBL" id="KKL70168.1"/>
    </source>
</evidence>
<sequence length="86" mass="10232">HWHPFDNTYRKVKSPCRAICQYESITQKYVRPGMCGLHEIVVKYIAQCCYCGKKRLMIQYIEATFLRELKQAMSYPDLDDEPLVIR</sequence>
<comment type="caution">
    <text evidence="1">The sequence shown here is derived from an EMBL/GenBank/DDBJ whole genome shotgun (WGS) entry which is preliminary data.</text>
</comment>
<reference evidence="1" key="1">
    <citation type="journal article" date="2015" name="Nature">
        <title>Complex archaea that bridge the gap between prokaryotes and eukaryotes.</title>
        <authorList>
            <person name="Spang A."/>
            <person name="Saw J.H."/>
            <person name="Jorgensen S.L."/>
            <person name="Zaremba-Niedzwiedzka K."/>
            <person name="Martijn J."/>
            <person name="Lind A.E."/>
            <person name="van Eijk R."/>
            <person name="Schleper C."/>
            <person name="Guy L."/>
            <person name="Ettema T.J."/>
        </authorList>
    </citation>
    <scope>NUCLEOTIDE SEQUENCE</scope>
</reference>
<accession>A0A0F9E7Z4</accession>
<name>A0A0F9E7Z4_9ZZZZ</name>
<organism evidence="1">
    <name type="scientific">marine sediment metagenome</name>
    <dbReference type="NCBI Taxonomy" id="412755"/>
    <lineage>
        <taxon>unclassified sequences</taxon>
        <taxon>metagenomes</taxon>
        <taxon>ecological metagenomes</taxon>
    </lineage>
</organism>
<gene>
    <name evidence="1" type="ORF">LCGC14_2107560</name>
</gene>
<feature type="non-terminal residue" evidence="1">
    <location>
        <position position="1"/>
    </location>
</feature>